<evidence type="ECO:0000313" key="2">
    <source>
        <dbReference type="Proteomes" id="UP000268014"/>
    </source>
</evidence>
<dbReference type="PANTHER" id="PTHR45786">
    <property type="entry name" value="DNA BINDING PROTEIN-LIKE"/>
    <property type="match status" value="1"/>
</dbReference>
<dbReference type="STRING" id="6290.A0A0N4WMP2"/>
<gene>
    <name evidence="1" type="ORF">HPLM_LOCUS12480</name>
</gene>
<sequence>MKNIRSFKTALAMTSFGAQVDTLLGCGPYCYRIHGQIYHRLKPLRQYGQIYTLDTELAAQQHLGNARNAECSPELMRFLSELPSSANVYAKSSKMMHEVEQAEIALAA</sequence>
<name>A0A0N4WMP2_HAEPC</name>
<dbReference type="OMA" id="ECSPELM"/>
<keyword evidence="2" id="KW-1185">Reference proteome</keyword>
<dbReference type="OrthoDB" id="10039910at2759"/>
<dbReference type="PANTHER" id="PTHR45786:SF74">
    <property type="entry name" value="ATP-DEPENDENT DNA HELICASE"/>
    <property type="match status" value="1"/>
</dbReference>
<proteinExistence type="predicted"/>
<dbReference type="WBParaSite" id="HPLM_0001248801-mRNA-1">
    <property type="protein sequence ID" value="HPLM_0001248801-mRNA-1"/>
    <property type="gene ID" value="HPLM_0001248801"/>
</dbReference>
<organism evidence="3">
    <name type="scientific">Haemonchus placei</name>
    <name type="common">Barber's pole worm</name>
    <dbReference type="NCBI Taxonomy" id="6290"/>
    <lineage>
        <taxon>Eukaryota</taxon>
        <taxon>Metazoa</taxon>
        <taxon>Ecdysozoa</taxon>
        <taxon>Nematoda</taxon>
        <taxon>Chromadorea</taxon>
        <taxon>Rhabditida</taxon>
        <taxon>Rhabditina</taxon>
        <taxon>Rhabditomorpha</taxon>
        <taxon>Strongyloidea</taxon>
        <taxon>Trichostrongylidae</taxon>
        <taxon>Haemonchus</taxon>
    </lineage>
</organism>
<dbReference type="Proteomes" id="UP000268014">
    <property type="component" value="Unassembled WGS sequence"/>
</dbReference>
<reference evidence="3" key="1">
    <citation type="submission" date="2017-02" db="UniProtKB">
        <authorList>
            <consortium name="WormBaseParasite"/>
        </authorList>
    </citation>
    <scope>IDENTIFICATION</scope>
</reference>
<protein>
    <submittedName>
        <fullName evidence="3">Helitron_like_N domain-containing protein</fullName>
    </submittedName>
</protein>
<accession>A0A0N4WMP2</accession>
<evidence type="ECO:0000313" key="1">
    <source>
        <dbReference type="EMBL" id="VDO45786.1"/>
    </source>
</evidence>
<dbReference type="EMBL" id="UZAF01017877">
    <property type="protein sequence ID" value="VDO45786.1"/>
    <property type="molecule type" value="Genomic_DNA"/>
</dbReference>
<dbReference type="AlphaFoldDB" id="A0A0N4WMP2"/>
<reference evidence="1 2" key="2">
    <citation type="submission" date="2018-11" db="EMBL/GenBank/DDBJ databases">
        <authorList>
            <consortium name="Pathogen Informatics"/>
        </authorList>
    </citation>
    <scope>NUCLEOTIDE SEQUENCE [LARGE SCALE GENOMIC DNA]</scope>
    <source>
        <strain evidence="1 2">MHpl1</strain>
    </source>
</reference>
<evidence type="ECO:0000313" key="3">
    <source>
        <dbReference type="WBParaSite" id="HPLM_0001248801-mRNA-1"/>
    </source>
</evidence>